<proteinExistence type="predicted"/>
<evidence type="ECO:0000313" key="4">
    <source>
        <dbReference type="EMBL" id="KAF6745515.1"/>
    </source>
</evidence>
<feature type="transmembrane region" description="Helical" evidence="2">
    <location>
        <begin position="79"/>
        <end position="104"/>
    </location>
</feature>
<dbReference type="GO" id="GO:0016538">
    <property type="term" value="F:cyclin-dependent protein serine/threonine kinase regulator activity"/>
    <property type="evidence" value="ECO:0007669"/>
    <property type="project" value="TreeGrafter"/>
</dbReference>
<feature type="transmembrane region" description="Helical" evidence="2">
    <location>
        <begin position="116"/>
        <end position="134"/>
    </location>
</feature>
<dbReference type="Proteomes" id="UP000521943">
    <property type="component" value="Unassembled WGS sequence"/>
</dbReference>
<sequence length="235" mass="26456">MRQGSVQKNADSKADEKKHLVRGRNKAPKPPRQGLVPAPSQPPPFYGLEGLSRLCYRYLKHLFNCPDSSPDRKRSRMGLLHYIAQILYLSRFNSAVIIMALMLLTRLKHQASPMMVSGHRLFTTALIIASGYLCDNTYRSRSWRDMSGGLFSVEALNTMVREMLGAVGLGHLCGRRFSGAVQSGCINRFLARPGRISIVSTRNVLEEAFGGGKRMSSSWIRRVFRFRGEYGGQFR</sequence>
<name>A0A8H6HED5_9AGAR</name>
<dbReference type="InterPro" id="IPR036915">
    <property type="entry name" value="Cyclin-like_sf"/>
</dbReference>
<feature type="compositionally biased region" description="Basic residues" evidence="1">
    <location>
        <begin position="19"/>
        <end position="29"/>
    </location>
</feature>
<evidence type="ECO:0000313" key="5">
    <source>
        <dbReference type="Proteomes" id="UP000521943"/>
    </source>
</evidence>
<accession>A0A8H6HED5</accession>
<dbReference type="PANTHER" id="PTHR15615:SF108">
    <property type="entry name" value="PROTEIN CNPPD1"/>
    <property type="match status" value="1"/>
</dbReference>
<dbReference type="EMBL" id="JACGCI010000105">
    <property type="protein sequence ID" value="KAF6745515.1"/>
    <property type="molecule type" value="Genomic_DNA"/>
</dbReference>
<keyword evidence="2" id="KW-0472">Membrane</keyword>
<keyword evidence="2" id="KW-0812">Transmembrane</keyword>
<gene>
    <name evidence="4" type="ORF">DFP72DRAFT_856466</name>
</gene>
<keyword evidence="5" id="KW-1185">Reference proteome</keyword>
<dbReference type="GO" id="GO:0005634">
    <property type="term" value="C:nucleus"/>
    <property type="evidence" value="ECO:0007669"/>
    <property type="project" value="TreeGrafter"/>
</dbReference>
<dbReference type="GO" id="GO:0019901">
    <property type="term" value="F:protein kinase binding"/>
    <property type="evidence" value="ECO:0007669"/>
    <property type="project" value="InterPro"/>
</dbReference>
<dbReference type="SUPFAM" id="SSF47954">
    <property type="entry name" value="Cyclin-like"/>
    <property type="match status" value="1"/>
</dbReference>
<feature type="domain" description="Cyclin N-terminal" evidence="3">
    <location>
        <begin position="67"/>
        <end position="166"/>
    </location>
</feature>
<dbReference type="Gene3D" id="1.10.472.10">
    <property type="entry name" value="Cyclin-like"/>
    <property type="match status" value="1"/>
</dbReference>
<dbReference type="InterPro" id="IPR006671">
    <property type="entry name" value="Cyclin_N"/>
</dbReference>
<organism evidence="4 5">
    <name type="scientific">Ephemerocybe angulata</name>
    <dbReference type="NCBI Taxonomy" id="980116"/>
    <lineage>
        <taxon>Eukaryota</taxon>
        <taxon>Fungi</taxon>
        <taxon>Dikarya</taxon>
        <taxon>Basidiomycota</taxon>
        <taxon>Agaricomycotina</taxon>
        <taxon>Agaricomycetes</taxon>
        <taxon>Agaricomycetidae</taxon>
        <taxon>Agaricales</taxon>
        <taxon>Agaricineae</taxon>
        <taxon>Psathyrellaceae</taxon>
        <taxon>Ephemerocybe</taxon>
    </lineage>
</organism>
<dbReference type="InterPro" id="IPR013922">
    <property type="entry name" value="Cyclin_PHO80-like"/>
</dbReference>
<dbReference type="GO" id="GO:0000307">
    <property type="term" value="C:cyclin-dependent protein kinase holoenzyme complex"/>
    <property type="evidence" value="ECO:0007669"/>
    <property type="project" value="TreeGrafter"/>
</dbReference>
<evidence type="ECO:0000256" key="2">
    <source>
        <dbReference type="SAM" id="Phobius"/>
    </source>
</evidence>
<dbReference type="AlphaFoldDB" id="A0A8H6HED5"/>
<dbReference type="PANTHER" id="PTHR15615">
    <property type="match status" value="1"/>
</dbReference>
<evidence type="ECO:0000259" key="3">
    <source>
        <dbReference type="Pfam" id="PF00134"/>
    </source>
</evidence>
<dbReference type="Pfam" id="PF00134">
    <property type="entry name" value="Cyclin_N"/>
    <property type="match status" value="1"/>
</dbReference>
<evidence type="ECO:0000256" key="1">
    <source>
        <dbReference type="SAM" id="MobiDB-lite"/>
    </source>
</evidence>
<reference evidence="4 5" key="1">
    <citation type="submission" date="2020-07" db="EMBL/GenBank/DDBJ databases">
        <title>Comparative genomics of pyrophilous fungi reveals a link between fire events and developmental genes.</title>
        <authorList>
            <consortium name="DOE Joint Genome Institute"/>
            <person name="Steindorff A.S."/>
            <person name="Carver A."/>
            <person name="Calhoun S."/>
            <person name="Stillman K."/>
            <person name="Liu H."/>
            <person name="Lipzen A."/>
            <person name="Pangilinan J."/>
            <person name="Labutti K."/>
            <person name="Bruns T.D."/>
            <person name="Grigoriev I.V."/>
        </authorList>
    </citation>
    <scope>NUCLEOTIDE SEQUENCE [LARGE SCALE GENOMIC DNA]</scope>
    <source>
        <strain evidence="4 5">CBS 144469</strain>
    </source>
</reference>
<keyword evidence="2" id="KW-1133">Transmembrane helix</keyword>
<feature type="region of interest" description="Disordered" evidence="1">
    <location>
        <begin position="1"/>
        <end position="42"/>
    </location>
</feature>
<dbReference type="CDD" id="cd20557">
    <property type="entry name" value="CYCLIN_ScPCL1-like"/>
    <property type="match status" value="1"/>
</dbReference>
<protein>
    <recommendedName>
        <fullName evidence="3">Cyclin N-terminal domain-containing protein</fullName>
    </recommendedName>
</protein>
<dbReference type="OrthoDB" id="244495at2759"/>
<comment type="caution">
    <text evidence="4">The sequence shown here is derived from an EMBL/GenBank/DDBJ whole genome shotgun (WGS) entry which is preliminary data.</text>
</comment>